<comment type="caution">
    <text evidence="1">The sequence shown here is derived from an EMBL/GenBank/DDBJ whole genome shotgun (WGS) entry which is preliminary data.</text>
</comment>
<protein>
    <submittedName>
        <fullName evidence="1">Uncharacterized protein</fullName>
    </submittedName>
</protein>
<accession>A0ABP9QEU7</accession>
<evidence type="ECO:0000313" key="1">
    <source>
        <dbReference type="EMBL" id="GAA5160702.1"/>
    </source>
</evidence>
<sequence>MRDIPVALNGFRLTVVEAPEVKQKRDGSGPVTDRNGATQFVVSLFVKQRPVAGQRTPKGEEIRVTLASDPGEGFGEGEWVELIDARVNAWEMRDEETGRVSSGLAFKALGMKLTGTEPMAVSAASEK</sequence>
<dbReference type="EMBL" id="BAABJP010000021">
    <property type="protein sequence ID" value="GAA5160702.1"/>
    <property type="molecule type" value="Genomic_DNA"/>
</dbReference>
<organism evidence="1 2">
    <name type="scientific">Pseudonocardia eucalypti</name>
    <dbReference type="NCBI Taxonomy" id="648755"/>
    <lineage>
        <taxon>Bacteria</taxon>
        <taxon>Bacillati</taxon>
        <taxon>Actinomycetota</taxon>
        <taxon>Actinomycetes</taxon>
        <taxon>Pseudonocardiales</taxon>
        <taxon>Pseudonocardiaceae</taxon>
        <taxon>Pseudonocardia</taxon>
    </lineage>
</organism>
<proteinExistence type="predicted"/>
<name>A0ABP9QEU7_9PSEU</name>
<reference evidence="2" key="1">
    <citation type="journal article" date="2019" name="Int. J. Syst. Evol. Microbiol.">
        <title>The Global Catalogue of Microorganisms (GCM) 10K type strain sequencing project: providing services to taxonomists for standard genome sequencing and annotation.</title>
        <authorList>
            <consortium name="The Broad Institute Genomics Platform"/>
            <consortium name="The Broad Institute Genome Sequencing Center for Infectious Disease"/>
            <person name="Wu L."/>
            <person name="Ma J."/>
        </authorList>
    </citation>
    <scope>NUCLEOTIDE SEQUENCE [LARGE SCALE GENOMIC DNA]</scope>
    <source>
        <strain evidence="2">JCM 18303</strain>
    </source>
</reference>
<keyword evidence="2" id="KW-1185">Reference proteome</keyword>
<evidence type="ECO:0000313" key="2">
    <source>
        <dbReference type="Proteomes" id="UP001428817"/>
    </source>
</evidence>
<dbReference type="Proteomes" id="UP001428817">
    <property type="component" value="Unassembled WGS sequence"/>
</dbReference>
<gene>
    <name evidence="1" type="ORF">GCM10023321_43820</name>
</gene>